<evidence type="ECO:0000256" key="1">
    <source>
        <dbReference type="ARBA" id="ARBA00004613"/>
    </source>
</evidence>
<dbReference type="Ensembl" id="ENSHCOT00000020885.1">
    <property type="protein sequence ID" value="ENSHCOP00000013537.1"/>
    <property type="gene ID" value="ENSHCOG00000016711.1"/>
</dbReference>
<feature type="signal peptide" evidence="9">
    <location>
        <begin position="1"/>
        <end position="31"/>
    </location>
</feature>
<dbReference type="OMA" id="MIPIMAS"/>
<keyword evidence="7" id="KW-0325">Glycoprotein</keyword>
<sequence>MSALRACSVMMAFIWHSALLLILASDVAVYADVKLDCKPDFVSLVWTERRHQADMSRFRLGTCVPTSSSAREATFNVEYIDCHFRTMVTGDKIVHSNDLVYLSPGSQVQTFVHPVICVFDRPKGWAPIRYDPTFTTYGQSGLVFHMALMNDDFTALAESTRFALGSFIPIMAHVEEDTHQPLLLLMEECIATTTPEPQTDHFYNIIGNKGCLLDSKMSRSRFEPRERSSEVKLSLQAFRFAVEEEVFIHCKLVAWDPDGIDMTKKACNFVKGQGWVLVDNPVHSNLCDCCETNCKSRWSRSVSGKRGVVQNAVLGPLTITEVGP</sequence>
<dbReference type="InterPro" id="IPR001507">
    <property type="entry name" value="ZP_dom"/>
</dbReference>
<dbReference type="PANTHER" id="PTHR11576:SF3">
    <property type="entry name" value="SI:CH211-14A17.6-RELATED"/>
    <property type="match status" value="1"/>
</dbReference>
<dbReference type="FunFam" id="2.60.40.4100:FF:000002">
    <property type="entry name" value="Zona pellucida sperm-binding protein 3"/>
    <property type="match status" value="1"/>
</dbReference>
<dbReference type="AlphaFoldDB" id="A0A3Q2YJD7"/>
<dbReference type="Pfam" id="PF00100">
    <property type="entry name" value="Zona_pellucida"/>
    <property type="match status" value="1"/>
</dbReference>
<dbReference type="GeneTree" id="ENSGT01030000234567"/>
<feature type="domain" description="ZP" evidence="10">
    <location>
        <begin position="36"/>
        <end position="274"/>
    </location>
</feature>
<dbReference type="OrthoDB" id="9928644at2759"/>
<evidence type="ECO:0000256" key="8">
    <source>
        <dbReference type="ARBA" id="ARBA00030824"/>
    </source>
</evidence>
<keyword evidence="12" id="KW-1185">Reference proteome</keyword>
<dbReference type="GO" id="GO:0007339">
    <property type="term" value="P:binding of sperm to zona pellucida"/>
    <property type="evidence" value="ECO:0007669"/>
    <property type="project" value="TreeGrafter"/>
</dbReference>
<keyword evidence="6" id="KW-1015">Disulfide bond</keyword>
<evidence type="ECO:0000256" key="2">
    <source>
        <dbReference type="ARBA" id="ARBA00006735"/>
    </source>
</evidence>
<evidence type="ECO:0000313" key="12">
    <source>
        <dbReference type="Proteomes" id="UP000264820"/>
    </source>
</evidence>
<reference evidence="11" key="1">
    <citation type="submission" date="2025-08" db="UniProtKB">
        <authorList>
            <consortium name="Ensembl"/>
        </authorList>
    </citation>
    <scope>IDENTIFICATION</scope>
</reference>
<evidence type="ECO:0000256" key="3">
    <source>
        <dbReference type="ARBA" id="ARBA00017980"/>
    </source>
</evidence>
<reference evidence="11" key="2">
    <citation type="submission" date="2025-09" db="UniProtKB">
        <authorList>
            <consortium name="Ensembl"/>
        </authorList>
    </citation>
    <scope>IDENTIFICATION</scope>
</reference>
<comment type="similarity">
    <text evidence="2">Belongs to the ZP domain family. ZPC subfamily.</text>
</comment>
<dbReference type="KEGG" id="hcq:109512764"/>
<name>A0A3Q2YJD7_HIPCM</name>
<dbReference type="PANTHER" id="PTHR11576">
    <property type="entry name" value="ZONA PELLUCIDA SPERM-BINDING PROTEIN 3"/>
    <property type="match status" value="1"/>
</dbReference>
<dbReference type="Gene3D" id="2.60.40.3210">
    <property type="entry name" value="Zona pellucida, ZP-N domain"/>
    <property type="match status" value="1"/>
</dbReference>
<feature type="chain" id="PRO_5018531031" description="Zona pellucida sperm-binding protein 3" evidence="9">
    <location>
        <begin position="32"/>
        <end position="324"/>
    </location>
</feature>
<evidence type="ECO:0000256" key="6">
    <source>
        <dbReference type="ARBA" id="ARBA00023157"/>
    </source>
</evidence>
<accession>A0A3Q2YJD7</accession>
<evidence type="ECO:0000256" key="9">
    <source>
        <dbReference type="SAM" id="SignalP"/>
    </source>
</evidence>
<dbReference type="RefSeq" id="XP_019720310.1">
    <property type="nucleotide sequence ID" value="XM_019864751.1"/>
</dbReference>
<keyword evidence="5 9" id="KW-0732">Signal</keyword>
<dbReference type="GO" id="GO:0005576">
    <property type="term" value="C:extracellular region"/>
    <property type="evidence" value="ECO:0007669"/>
    <property type="project" value="UniProtKB-SubCell"/>
</dbReference>
<dbReference type="GeneID" id="109512764"/>
<evidence type="ECO:0000256" key="5">
    <source>
        <dbReference type="ARBA" id="ARBA00022729"/>
    </source>
</evidence>
<dbReference type="GO" id="GO:0031012">
    <property type="term" value="C:extracellular matrix"/>
    <property type="evidence" value="ECO:0007669"/>
    <property type="project" value="TreeGrafter"/>
</dbReference>
<dbReference type="PROSITE" id="PS00682">
    <property type="entry name" value="ZP_1"/>
    <property type="match status" value="1"/>
</dbReference>
<dbReference type="InterPro" id="IPR055355">
    <property type="entry name" value="ZP-C"/>
</dbReference>
<dbReference type="SMART" id="SM00241">
    <property type="entry name" value="ZP"/>
    <property type="match status" value="1"/>
</dbReference>
<protein>
    <recommendedName>
        <fullName evidence="3">Zona pellucida sperm-binding protein 3</fullName>
    </recommendedName>
    <alternativeName>
        <fullName evidence="8">Zona pellucida glycoprotein 3</fullName>
    </alternativeName>
</protein>
<dbReference type="GO" id="GO:2000344">
    <property type="term" value="P:positive regulation of acrosome reaction"/>
    <property type="evidence" value="ECO:0007669"/>
    <property type="project" value="TreeGrafter"/>
</dbReference>
<evidence type="ECO:0000256" key="4">
    <source>
        <dbReference type="ARBA" id="ARBA00022525"/>
    </source>
</evidence>
<evidence type="ECO:0000256" key="7">
    <source>
        <dbReference type="ARBA" id="ARBA00023180"/>
    </source>
</evidence>
<dbReference type="STRING" id="109280.ENSHCOP00000013537"/>
<evidence type="ECO:0000313" key="11">
    <source>
        <dbReference type="Ensembl" id="ENSHCOP00000013537.1"/>
    </source>
</evidence>
<dbReference type="InterPro" id="IPR017977">
    <property type="entry name" value="ZP_dom_CS"/>
</dbReference>
<dbReference type="PROSITE" id="PS51034">
    <property type="entry name" value="ZP_2"/>
    <property type="match status" value="1"/>
</dbReference>
<dbReference type="Proteomes" id="UP000264820">
    <property type="component" value="Unplaced"/>
</dbReference>
<keyword evidence="4" id="KW-0964">Secreted</keyword>
<dbReference type="InterPro" id="IPR042235">
    <property type="entry name" value="ZP-C_dom"/>
</dbReference>
<dbReference type="GO" id="GO:0032190">
    <property type="term" value="F:acrosin binding"/>
    <property type="evidence" value="ECO:0007669"/>
    <property type="project" value="TreeGrafter"/>
</dbReference>
<evidence type="ECO:0000259" key="10">
    <source>
        <dbReference type="PROSITE" id="PS51034"/>
    </source>
</evidence>
<proteinExistence type="inferred from homology"/>
<organism evidence="11 12">
    <name type="scientific">Hippocampus comes</name>
    <name type="common">Tiger tail seahorse</name>
    <dbReference type="NCBI Taxonomy" id="109280"/>
    <lineage>
        <taxon>Eukaryota</taxon>
        <taxon>Metazoa</taxon>
        <taxon>Chordata</taxon>
        <taxon>Craniata</taxon>
        <taxon>Vertebrata</taxon>
        <taxon>Euteleostomi</taxon>
        <taxon>Actinopterygii</taxon>
        <taxon>Neopterygii</taxon>
        <taxon>Teleostei</taxon>
        <taxon>Neoteleostei</taxon>
        <taxon>Acanthomorphata</taxon>
        <taxon>Syngnathiaria</taxon>
        <taxon>Syngnathiformes</taxon>
        <taxon>Syngnathoidei</taxon>
        <taxon>Syngnathidae</taxon>
        <taxon>Hippocampus</taxon>
    </lineage>
</organism>
<dbReference type="Gene3D" id="2.60.40.4100">
    <property type="entry name" value="Zona pellucida, ZP-C domain"/>
    <property type="match status" value="1"/>
</dbReference>
<dbReference type="GO" id="GO:0035803">
    <property type="term" value="P:egg coat formation"/>
    <property type="evidence" value="ECO:0007669"/>
    <property type="project" value="TreeGrafter"/>
</dbReference>
<comment type="subcellular location">
    <subcellularLocation>
        <location evidence="1">Secreted</location>
    </subcellularLocation>
</comment>